<dbReference type="AlphaFoldDB" id="A0A9N8ZBF6"/>
<dbReference type="Pfam" id="PF07714">
    <property type="entry name" value="PK_Tyr_Ser-Thr"/>
    <property type="match status" value="1"/>
</dbReference>
<dbReference type="SUPFAM" id="SSF56112">
    <property type="entry name" value="Protein kinase-like (PK-like)"/>
    <property type="match status" value="2"/>
</dbReference>
<dbReference type="Proteomes" id="UP000789396">
    <property type="component" value="Unassembled WGS sequence"/>
</dbReference>
<keyword evidence="3" id="KW-1185">Reference proteome</keyword>
<dbReference type="InterPro" id="IPR011009">
    <property type="entry name" value="Kinase-like_dom_sf"/>
</dbReference>
<comment type="caution">
    <text evidence="2">The sequence shown here is derived from an EMBL/GenBank/DDBJ whole genome shotgun (WGS) entry which is preliminary data.</text>
</comment>
<dbReference type="InterPro" id="IPR001245">
    <property type="entry name" value="Ser-Thr/Tyr_kinase_cat_dom"/>
</dbReference>
<accession>A0A9N8ZBF6</accession>
<feature type="non-terminal residue" evidence="2">
    <location>
        <position position="1"/>
    </location>
</feature>
<proteinExistence type="predicted"/>
<evidence type="ECO:0000313" key="2">
    <source>
        <dbReference type="EMBL" id="CAG8486206.1"/>
    </source>
</evidence>
<feature type="domain" description="Serine-threonine/tyrosine-protein kinase catalytic" evidence="1">
    <location>
        <begin position="189"/>
        <end position="242"/>
    </location>
</feature>
<dbReference type="GO" id="GO:0004674">
    <property type="term" value="F:protein serine/threonine kinase activity"/>
    <property type="evidence" value="ECO:0007669"/>
    <property type="project" value="TreeGrafter"/>
</dbReference>
<protein>
    <submittedName>
        <fullName evidence="2">10588_t:CDS:1</fullName>
    </submittedName>
</protein>
<gene>
    <name evidence="2" type="ORF">RFULGI_LOCUS1771</name>
</gene>
<dbReference type="Gene3D" id="1.10.510.10">
    <property type="entry name" value="Transferase(Phosphotransferase) domain 1"/>
    <property type="match status" value="2"/>
</dbReference>
<name>A0A9N8ZBF6_9GLOM</name>
<dbReference type="EMBL" id="CAJVPZ010001182">
    <property type="protein sequence ID" value="CAG8486206.1"/>
    <property type="molecule type" value="Genomic_DNA"/>
</dbReference>
<reference evidence="2" key="1">
    <citation type="submission" date="2021-06" db="EMBL/GenBank/DDBJ databases">
        <authorList>
            <person name="Kallberg Y."/>
            <person name="Tangrot J."/>
            <person name="Rosling A."/>
        </authorList>
    </citation>
    <scope>NUCLEOTIDE SEQUENCE</scope>
    <source>
        <strain evidence="2">IN212</strain>
    </source>
</reference>
<organism evidence="2 3">
    <name type="scientific">Racocetra fulgida</name>
    <dbReference type="NCBI Taxonomy" id="60492"/>
    <lineage>
        <taxon>Eukaryota</taxon>
        <taxon>Fungi</taxon>
        <taxon>Fungi incertae sedis</taxon>
        <taxon>Mucoromycota</taxon>
        <taxon>Glomeromycotina</taxon>
        <taxon>Glomeromycetes</taxon>
        <taxon>Diversisporales</taxon>
        <taxon>Gigasporaceae</taxon>
        <taxon>Racocetra</taxon>
    </lineage>
</organism>
<dbReference type="InterPro" id="IPR051681">
    <property type="entry name" value="Ser/Thr_Kinases-Pseudokinases"/>
</dbReference>
<dbReference type="OrthoDB" id="4062651at2759"/>
<dbReference type="PANTHER" id="PTHR44329">
    <property type="entry name" value="SERINE/THREONINE-PROTEIN KINASE TNNI3K-RELATED"/>
    <property type="match status" value="1"/>
</dbReference>
<sequence>MKKHDKENVFKNASFNETKLFKKRKRVHISRDIIYCITFALNLSQTKKLAAFQKSKARFKISAKYNLTPKGAPKSYVDLMNQCLNDNPKLRPSITQIVNTLGKWYLEAERNIDTQIVTEFRMADEFRQASQMEELDKKLKINPDVIPLMDKDISAGSLLSIIHKLGVDLIDINQFADRKCIKEDPNYPYDKRSDIYSFGVLMWEISSGKCPFDEGDPIAASICIIKGGRVEPIQDTPDDYRDLYVD</sequence>
<evidence type="ECO:0000313" key="3">
    <source>
        <dbReference type="Proteomes" id="UP000789396"/>
    </source>
</evidence>
<evidence type="ECO:0000259" key="1">
    <source>
        <dbReference type="Pfam" id="PF07714"/>
    </source>
</evidence>